<feature type="region of interest" description="Disordered" evidence="1">
    <location>
        <begin position="901"/>
        <end position="934"/>
    </location>
</feature>
<accession>A0AAV5BWH5</accession>
<feature type="transmembrane region" description="Helical" evidence="2">
    <location>
        <begin position="656"/>
        <end position="689"/>
    </location>
</feature>
<comment type="caution">
    <text evidence="4">The sequence shown here is derived from an EMBL/GenBank/DDBJ whole genome shotgun (WGS) entry which is preliminary data.</text>
</comment>
<keyword evidence="2" id="KW-0472">Membrane</keyword>
<dbReference type="EMBL" id="BQKI01000002">
    <property type="protein sequence ID" value="GJM89928.1"/>
    <property type="molecule type" value="Genomic_DNA"/>
</dbReference>
<feature type="transmembrane region" description="Helical" evidence="2">
    <location>
        <begin position="630"/>
        <end position="650"/>
    </location>
</feature>
<sequence length="951" mass="103799">MVWKSWGGSLVSVLLMASSSLLCSGAVIFSEAPRRVSGSSSAFFAFRVAQSGGMSCLGCALTCKVTTRLLVNKNNASQIMLLLRAVQLDDGRASECGSSRNGNGTGTVSYTGLKDGSHAFAVCVVTAAACATYAWDVDTVPPTASVTAGSAFTSASNVSVLISFSEPCPGAGGFTCNNTYCNVILLLEVGITGPLGSVDSSVTTNKETALHCMQLIAYGPGRVEPSTLEVLQPGLRYSVLVTVSPDEQYGRLILVMDRAFCTDAAGHLFTRTSNSSFTLRFDKRNDSMNITTSIPEKLLRIQGVTRLVQATNDANELRIYLSFAQPVLNSSEEILSVLKATDAVLTPTSRSTHGNRRFGYVVNKVSDTAIVTVSCDTSSIISRQGTPVDSASEPFTFLYAFMKLVRAYTLCRYRQLTSWFRFRFCSRVVIVNRDTHYGSICGNCCCRDATHCVNSITCGVWSNLKALFPHDLRAITKSCELVDRSAVGSADDISYPRAQQSQPAAMATEIPGDDDGGKKPIMMPTEIHGGGGKNPVMPMQTIPLDGKPLSAMEYRSFFEQNPDMKPEAEIIMKKLQDLDVWKQFGRNMLWLGVMGGGLILAHAVTLAYLKLRYRGGRAEQGYGALVFPRLEMMVVILAMPCISQAAATMISRGGGVAAVGIVLWGILACLVVGLVLFLCLGIIIGMVQVQYEEEESTRRRRRRYHQWCQEVILGPASRRGHWSCTGSLVLSNKNKLGPLFEDLRGPPPNNNKERMEKMDKLLGVVRIHYTLLEWLKRIIVAAIIATGTASSWVPLSMASLQLLFLLVTKPFIKKRVQLVEMVSLASEVFVFACCQLMMIHGGSGLAMLAVFMLGFAAQMCNQWNALFRQMRLLGGAKTAFAGLLLLFLPSSSSLLLSLLATPTPTPTPTPTDRRRHGFDGEERQQVHRQNNNERSWLRQLREMAKASFTND</sequence>
<dbReference type="PANTHER" id="PTHR34677:SF1">
    <property type="entry name" value="TRANSMEMBRANE PROTEIN"/>
    <property type="match status" value="1"/>
</dbReference>
<evidence type="ECO:0000313" key="5">
    <source>
        <dbReference type="Proteomes" id="UP001054889"/>
    </source>
</evidence>
<dbReference type="AlphaFoldDB" id="A0AAV5BWH5"/>
<feature type="chain" id="PRO_5043585181" description="Transmembrane protein" evidence="3">
    <location>
        <begin position="26"/>
        <end position="951"/>
    </location>
</feature>
<dbReference type="Proteomes" id="UP001054889">
    <property type="component" value="Unassembled WGS sequence"/>
</dbReference>
<feature type="transmembrane region" description="Helical" evidence="2">
    <location>
        <begin position="878"/>
        <end position="900"/>
    </location>
</feature>
<reference evidence="4" key="2">
    <citation type="submission" date="2021-12" db="EMBL/GenBank/DDBJ databases">
        <title>Resequencing data analysis of finger millet.</title>
        <authorList>
            <person name="Hatakeyama M."/>
            <person name="Aluri S."/>
            <person name="Balachadran M.T."/>
            <person name="Sivarajan S.R."/>
            <person name="Poveda L."/>
            <person name="Shimizu-Inatsugi R."/>
            <person name="Schlapbach R."/>
            <person name="Sreeman S.M."/>
            <person name="Shimizu K.K."/>
        </authorList>
    </citation>
    <scope>NUCLEOTIDE SEQUENCE</scope>
</reference>
<reference evidence="4" key="1">
    <citation type="journal article" date="2018" name="DNA Res.">
        <title>Multiple hybrid de novo genome assembly of finger millet, an orphan allotetraploid crop.</title>
        <authorList>
            <person name="Hatakeyama M."/>
            <person name="Aluri S."/>
            <person name="Balachadran M.T."/>
            <person name="Sivarajan S.R."/>
            <person name="Patrignani A."/>
            <person name="Gruter S."/>
            <person name="Poveda L."/>
            <person name="Shimizu-Inatsugi R."/>
            <person name="Baeten J."/>
            <person name="Francoijs K.J."/>
            <person name="Nataraja K.N."/>
            <person name="Reddy Y.A.N."/>
            <person name="Phadnis S."/>
            <person name="Ravikumar R.L."/>
            <person name="Schlapbach R."/>
            <person name="Sreeman S.M."/>
            <person name="Shimizu K.K."/>
        </authorList>
    </citation>
    <scope>NUCLEOTIDE SEQUENCE</scope>
</reference>
<keyword evidence="3" id="KW-0732">Signal</keyword>
<keyword evidence="2" id="KW-0812">Transmembrane</keyword>
<proteinExistence type="predicted"/>
<evidence type="ECO:0000313" key="4">
    <source>
        <dbReference type="EMBL" id="GJM89928.1"/>
    </source>
</evidence>
<feature type="region of interest" description="Disordered" evidence="1">
    <location>
        <begin position="498"/>
        <end position="517"/>
    </location>
</feature>
<name>A0AAV5BWH5_ELECO</name>
<protein>
    <recommendedName>
        <fullName evidence="6">Transmembrane protein</fullName>
    </recommendedName>
</protein>
<evidence type="ECO:0000256" key="3">
    <source>
        <dbReference type="SAM" id="SignalP"/>
    </source>
</evidence>
<evidence type="ECO:0000256" key="2">
    <source>
        <dbReference type="SAM" id="Phobius"/>
    </source>
</evidence>
<feature type="transmembrane region" description="Helical" evidence="2">
    <location>
        <begin position="778"/>
        <end position="808"/>
    </location>
</feature>
<dbReference type="PANTHER" id="PTHR34677">
    <property type="match status" value="1"/>
</dbReference>
<evidence type="ECO:0000256" key="1">
    <source>
        <dbReference type="SAM" id="MobiDB-lite"/>
    </source>
</evidence>
<keyword evidence="2" id="KW-1133">Transmembrane helix</keyword>
<feature type="transmembrane region" description="Helical" evidence="2">
    <location>
        <begin position="588"/>
        <end position="609"/>
    </location>
</feature>
<feature type="signal peptide" evidence="3">
    <location>
        <begin position="1"/>
        <end position="25"/>
    </location>
</feature>
<keyword evidence="5" id="KW-1185">Reference proteome</keyword>
<feature type="transmembrane region" description="Helical" evidence="2">
    <location>
        <begin position="828"/>
        <end position="857"/>
    </location>
</feature>
<gene>
    <name evidence="4" type="primary">ga06157</name>
    <name evidence="4" type="ORF">PR202_ga06157</name>
</gene>
<organism evidence="4 5">
    <name type="scientific">Eleusine coracana subsp. coracana</name>
    <dbReference type="NCBI Taxonomy" id="191504"/>
    <lineage>
        <taxon>Eukaryota</taxon>
        <taxon>Viridiplantae</taxon>
        <taxon>Streptophyta</taxon>
        <taxon>Embryophyta</taxon>
        <taxon>Tracheophyta</taxon>
        <taxon>Spermatophyta</taxon>
        <taxon>Magnoliopsida</taxon>
        <taxon>Liliopsida</taxon>
        <taxon>Poales</taxon>
        <taxon>Poaceae</taxon>
        <taxon>PACMAD clade</taxon>
        <taxon>Chloridoideae</taxon>
        <taxon>Cynodonteae</taxon>
        <taxon>Eleusininae</taxon>
        <taxon>Eleusine</taxon>
    </lineage>
</organism>
<evidence type="ECO:0008006" key="6">
    <source>
        <dbReference type="Google" id="ProtNLM"/>
    </source>
</evidence>